<keyword evidence="2" id="KW-0560">Oxidoreductase</keyword>
<dbReference type="STRING" id="106004.A0A1Y2ELK8"/>
<dbReference type="SUPFAM" id="SSF51735">
    <property type="entry name" value="NAD(P)-binding Rossmann-fold domains"/>
    <property type="match status" value="1"/>
</dbReference>
<gene>
    <name evidence="3" type="ORF">BCR35DRAFT_282162</name>
</gene>
<dbReference type="EMBL" id="MCGR01000052">
    <property type="protein sequence ID" value="ORY72427.1"/>
    <property type="molecule type" value="Genomic_DNA"/>
</dbReference>
<sequence length="370" mass="38476">MSTSELTSEQVALKEALPSSVSLSTEDCLASAKELKGKVVVVTGAGAGFGRSYSLLAASHGAKVVASDIKLETVEGLVQEIKKAGGEAIATHCNTADWDSQVAMFRLAINTYGFIDSVVVNAGVTEAPGWLDDKEGPDGEPVKPPSMTTDVNLIGASYTTRLAFYHLQKNPSTGLKSLVLLGSMSSFFGIPLAPMYSMSKHAMMGLFRSLYYSAQPIGINVNIVCPWFVATGILDTGALLAVAGLPLATVDNVVSGIFKASSDPNYNGYILAIDASGVLSISHDAFFLGDGGYYRAFLSRAAFTISTIKTIKDVVAAIRVARRPSPQKTAIKAVGIAALAWGVYGAGGIGEFTIPGLVARGAAAAALLVI</sequence>
<dbReference type="AlphaFoldDB" id="A0A1Y2ELK8"/>
<dbReference type="OrthoDB" id="5371740at2759"/>
<dbReference type="Gene3D" id="3.40.50.720">
    <property type="entry name" value="NAD(P)-binding Rossmann-like Domain"/>
    <property type="match status" value="1"/>
</dbReference>
<reference evidence="3 4" key="1">
    <citation type="submission" date="2016-07" db="EMBL/GenBank/DDBJ databases">
        <title>Pervasive Adenine N6-methylation of Active Genes in Fungi.</title>
        <authorList>
            <consortium name="DOE Joint Genome Institute"/>
            <person name="Mondo S.J."/>
            <person name="Dannebaum R.O."/>
            <person name="Kuo R.C."/>
            <person name="Labutti K."/>
            <person name="Haridas S."/>
            <person name="Kuo A."/>
            <person name="Salamov A."/>
            <person name="Ahrendt S.R."/>
            <person name="Lipzen A."/>
            <person name="Sullivan W."/>
            <person name="Andreopoulos W.B."/>
            <person name="Clum A."/>
            <person name="Lindquist E."/>
            <person name="Daum C."/>
            <person name="Ramamoorthy G.K."/>
            <person name="Gryganskyi A."/>
            <person name="Culley D."/>
            <person name="Magnuson J.K."/>
            <person name="James T.Y."/>
            <person name="O'Malley M.A."/>
            <person name="Stajich J.E."/>
            <person name="Spatafora J.W."/>
            <person name="Visel A."/>
            <person name="Grigoriev I.V."/>
        </authorList>
    </citation>
    <scope>NUCLEOTIDE SEQUENCE [LARGE SCALE GENOMIC DNA]</scope>
    <source>
        <strain evidence="3 4">62-1032</strain>
    </source>
</reference>
<evidence type="ECO:0000256" key="2">
    <source>
        <dbReference type="ARBA" id="ARBA00023002"/>
    </source>
</evidence>
<dbReference type="PRINTS" id="PR00081">
    <property type="entry name" value="GDHRDH"/>
</dbReference>
<keyword evidence="4" id="KW-1185">Reference proteome</keyword>
<comment type="similarity">
    <text evidence="1">Belongs to the short-chain dehydrogenases/reductases (SDR) family.</text>
</comment>
<dbReference type="InParanoid" id="A0A1Y2ELK8"/>
<dbReference type="InterPro" id="IPR002347">
    <property type="entry name" value="SDR_fam"/>
</dbReference>
<evidence type="ECO:0000313" key="3">
    <source>
        <dbReference type="EMBL" id="ORY72427.1"/>
    </source>
</evidence>
<protein>
    <recommendedName>
        <fullName evidence="5">NAD(P)-binding protein</fullName>
    </recommendedName>
</protein>
<dbReference type="PANTHER" id="PTHR44229:SF4">
    <property type="entry name" value="15-HYDROXYPROSTAGLANDIN DEHYDROGENASE [NAD(+)]"/>
    <property type="match status" value="1"/>
</dbReference>
<evidence type="ECO:0000256" key="1">
    <source>
        <dbReference type="ARBA" id="ARBA00006484"/>
    </source>
</evidence>
<organism evidence="3 4">
    <name type="scientific">Leucosporidium creatinivorum</name>
    <dbReference type="NCBI Taxonomy" id="106004"/>
    <lineage>
        <taxon>Eukaryota</taxon>
        <taxon>Fungi</taxon>
        <taxon>Dikarya</taxon>
        <taxon>Basidiomycota</taxon>
        <taxon>Pucciniomycotina</taxon>
        <taxon>Microbotryomycetes</taxon>
        <taxon>Leucosporidiales</taxon>
        <taxon>Leucosporidium</taxon>
    </lineage>
</organism>
<accession>A0A1Y2ELK8</accession>
<dbReference type="InterPro" id="IPR036291">
    <property type="entry name" value="NAD(P)-bd_dom_sf"/>
</dbReference>
<dbReference type="GO" id="GO:0005737">
    <property type="term" value="C:cytoplasm"/>
    <property type="evidence" value="ECO:0007669"/>
    <property type="project" value="TreeGrafter"/>
</dbReference>
<proteinExistence type="inferred from homology"/>
<comment type="caution">
    <text evidence="3">The sequence shown here is derived from an EMBL/GenBank/DDBJ whole genome shotgun (WGS) entry which is preliminary data.</text>
</comment>
<dbReference type="GO" id="GO:0016616">
    <property type="term" value="F:oxidoreductase activity, acting on the CH-OH group of donors, NAD or NADP as acceptor"/>
    <property type="evidence" value="ECO:0007669"/>
    <property type="project" value="TreeGrafter"/>
</dbReference>
<dbReference type="PANTHER" id="PTHR44229">
    <property type="entry name" value="15-HYDROXYPROSTAGLANDIN DEHYDROGENASE [NAD(+)]"/>
    <property type="match status" value="1"/>
</dbReference>
<evidence type="ECO:0000313" key="4">
    <source>
        <dbReference type="Proteomes" id="UP000193467"/>
    </source>
</evidence>
<dbReference type="Pfam" id="PF00106">
    <property type="entry name" value="adh_short"/>
    <property type="match status" value="1"/>
</dbReference>
<dbReference type="Proteomes" id="UP000193467">
    <property type="component" value="Unassembled WGS sequence"/>
</dbReference>
<evidence type="ECO:0008006" key="5">
    <source>
        <dbReference type="Google" id="ProtNLM"/>
    </source>
</evidence>
<name>A0A1Y2ELK8_9BASI</name>